<dbReference type="InterPro" id="IPR000483">
    <property type="entry name" value="Cys-rich_flank_reg_C"/>
</dbReference>
<evidence type="ECO:0000313" key="7">
    <source>
        <dbReference type="Proteomes" id="UP000288216"/>
    </source>
</evidence>
<accession>A0A401Q814</accession>
<dbReference type="OrthoDB" id="1055097at2759"/>
<organism evidence="6 7">
    <name type="scientific">Scyliorhinus torazame</name>
    <name type="common">Cloudy catshark</name>
    <name type="synonym">Catulus torazame</name>
    <dbReference type="NCBI Taxonomy" id="75743"/>
    <lineage>
        <taxon>Eukaryota</taxon>
        <taxon>Metazoa</taxon>
        <taxon>Chordata</taxon>
        <taxon>Craniata</taxon>
        <taxon>Vertebrata</taxon>
        <taxon>Chondrichthyes</taxon>
        <taxon>Elasmobranchii</taxon>
        <taxon>Galeomorphii</taxon>
        <taxon>Galeoidea</taxon>
        <taxon>Carcharhiniformes</taxon>
        <taxon>Scyliorhinidae</taxon>
        <taxon>Scyliorhinus</taxon>
    </lineage>
</organism>
<evidence type="ECO:0000256" key="3">
    <source>
        <dbReference type="ARBA" id="ARBA00022729"/>
    </source>
</evidence>
<dbReference type="InterPro" id="IPR032675">
    <property type="entry name" value="LRR_dom_sf"/>
</dbReference>
<dbReference type="PANTHER" id="PTHR45930">
    <property type="entry name" value="G-PROTEIN COUPLED RECEPTOR 124-LIKE PROTEIN"/>
    <property type="match status" value="1"/>
</dbReference>
<dbReference type="InterPro" id="IPR051963">
    <property type="entry name" value="Adhesion_GPCR_A"/>
</dbReference>
<evidence type="ECO:0000256" key="1">
    <source>
        <dbReference type="ARBA" id="ARBA00007343"/>
    </source>
</evidence>
<evidence type="ECO:0000313" key="6">
    <source>
        <dbReference type="EMBL" id="GCB81524.1"/>
    </source>
</evidence>
<keyword evidence="7" id="KW-1185">Reference proteome</keyword>
<dbReference type="AlphaFoldDB" id="A0A401Q814"/>
<comment type="similarity">
    <text evidence="1">Belongs to the G-protein coupled receptor 2 family. Adhesion G-protein coupled receptor (ADGR) subfamily.</text>
</comment>
<dbReference type="Gene3D" id="3.80.10.10">
    <property type="entry name" value="Ribonuclease Inhibitor"/>
    <property type="match status" value="1"/>
</dbReference>
<keyword evidence="2" id="KW-0433">Leucine-rich repeat</keyword>
<protein>
    <recommendedName>
        <fullName evidence="5">LRRCT domain-containing protein</fullName>
    </recommendedName>
</protein>
<reference evidence="6 7" key="1">
    <citation type="journal article" date="2018" name="Nat. Ecol. Evol.">
        <title>Shark genomes provide insights into elasmobranch evolution and the origin of vertebrates.</title>
        <authorList>
            <person name="Hara Y"/>
            <person name="Yamaguchi K"/>
            <person name="Onimaru K"/>
            <person name="Kadota M"/>
            <person name="Koyanagi M"/>
            <person name="Keeley SD"/>
            <person name="Tatsumi K"/>
            <person name="Tanaka K"/>
            <person name="Motone F"/>
            <person name="Kageyama Y"/>
            <person name="Nozu R"/>
            <person name="Adachi N"/>
            <person name="Nishimura O"/>
            <person name="Nakagawa R"/>
            <person name="Tanegashima C"/>
            <person name="Kiyatake I"/>
            <person name="Matsumoto R"/>
            <person name="Murakumo K"/>
            <person name="Nishida K"/>
            <person name="Terakita A"/>
            <person name="Kuratani S"/>
            <person name="Sato K"/>
            <person name="Hyodo S Kuraku.S."/>
        </authorList>
    </citation>
    <scope>NUCLEOTIDE SEQUENCE [LARGE SCALE GENOMIC DNA]</scope>
</reference>
<dbReference type="PANTHER" id="PTHR45930:SF4">
    <property type="entry name" value="ADHESION G PROTEIN-COUPLED RECEPTOR A3"/>
    <property type="match status" value="1"/>
</dbReference>
<feature type="non-terminal residue" evidence="6">
    <location>
        <position position="83"/>
    </location>
</feature>
<gene>
    <name evidence="6" type="ORF">scyTo_0023002</name>
</gene>
<dbReference type="OMA" id="FLICDCN"/>
<keyword evidence="4" id="KW-0675">Receptor</keyword>
<feature type="non-terminal residue" evidence="6">
    <location>
        <position position="1"/>
    </location>
</feature>
<dbReference type="GO" id="GO:0005886">
    <property type="term" value="C:plasma membrane"/>
    <property type="evidence" value="ECO:0007669"/>
    <property type="project" value="TreeGrafter"/>
</dbReference>
<dbReference type="Proteomes" id="UP000288216">
    <property type="component" value="Unassembled WGS sequence"/>
</dbReference>
<dbReference type="GO" id="GO:0007166">
    <property type="term" value="P:cell surface receptor signaling pathway"/>
    <property type="evidence" value="ECO:0007669"/>
    <property type="project" value="TreeGrafter"/>
</dbReference>
<evidence type="ECO:0000256" key="4">
    <source>
        <dbReference type="ARBA" id="ARBA00023170"/>
    </source>
</evidence>
<dbReference type="SMART" id="SM00082">
    <property type="entry name" value="LRRCT"/>
    <property type="match status" value="1"/>
</dbReference>
<proteinExistence type="inferred from homology"/>
<sequence length="83" mass="9547">DYLHRNLSGNIFSTLSPELFVALVSLKAVDFNSEFLICDCNMRWVLNWKKNTSVRITEETVCAYPKTLKGQLFKDLTESQLVC</sequence>
<dbReference type="EMBL" id="BFAA01025469">
    <property type="protein sequence ID" value="GCB81524.1"/>
    <property type="molecule type" value="Genomic_DNA"/>
</dbReference>
<name>A0A401Q814_SCYTO</name>
<feature type="domain" description="LRRCT" evidence="5">
    <location>
        <begin position="34"/>
        <end position="80"/>
    </location>
</feature>
<evidence type="ECO:0000259" key="5">
    <source>
        <dbReference type="SMART" id="SM00082"/>
    </source>
</evidence>
<evidence type="ECO:0000256" key="2">
    <source>
        <dbReference type="ARBA" id="ARBA00022614"/>
    </source>
</evidence>
<dbReference type="SUPFAM" id="SSF52058">
    <property type="entry name" value="L domain-like"/>
    <property type="match status" value="1"/>
</dbReference>
<comment type="caution">
    <text evidence="6">The sequence shown here is derived from an EMBL/GenBank/DDBJ whole genome shotgun (WGS) entry which is preliminary data.</text>
</comment>
<keyword evidence="3" id="KW-0732">Signal</keyword>
<dbReference type="STRING" id="75743.A0A401Q814"/>